<evidence type="ECO:0000256" key="3">
    <source>
        <dbReference type="SAM" id="Phobius"/>
    </source>
</evidence>
<feature type="transmembrane region" description="Helical" evidence="3">
    <location>
        <begin position="24"/>
        <end position="45"/>
    </location>
</feature>
<dbReference type="AlphaFoldDB" id="A0A6N2LQY0"/>
<sequence>MPGSGLFCCLFELWIGGFFELLSILGRLVILVLLSAGSECTEVFLGQNSRRRKAPLVRPQPNLFSIVYVVISAMIHSSSSIGAIHRNYKSGLGENVSSVAAVFIPWGMDLQVISIPMRGKNVSSVAAVFVPWGMDLQVISITIRGETVSSVATVCVSWSMDLQDIEKQLGLSVNGHGIGIVNAIERNVSKNWHTPFPSEAVISAYSYPYVGKSTEPFTWGKPDLHSLHKLCWEKFGWHIQKSDELLLLVLKEYNKYEVVFLSHVNAQTQLLIHVHA</sequence>
<gene>
    <name evidence="4" type="ORF">SVIM_LOCUS223085</name>
</gene>
<dbReference type="GO" id="GO:0004520">
    <property type="term" value="F:DNA endonuclease activity"/>
    <property type="evidence" value="ECO:0007669"/>
    <property type="project" value="TreeGrafter"/>
</dbReference>
<evidence type="ECO:0000256" key="1">
    <source>
        <dbReference type="ARBA" id="ARBA00004123"/>
    </source>
</evidence>
<proteinExistence type="predicted"/>
<keyword evidence="3" id="KW-0472">Membrane</keyword>
<dbReference type="PANTHER" id="PTHR16171:SF7">
    <property type="entry name" value="DNA REPAIR PROTEIN RAD2"/>
    <property type="match status" value="1"/>
</dbReference>
<dbReference type="SUPFAM" id="SSF47807">
    <property type="entry name" value="5' to 3' exonuclease, C-terminal subdomain"/>
    <property type="match status" value="1"/>
</dbReference>
<dbReference type="PANTHER" id="PTHR16171">
    <property type="entry name" value="DNA REPAIR PROTEIN COMPLEMENTING XP-G CELLS-RELATED"/>
    <property type="match status" value="1"/>
</dbReference>
<protein>
    <submittedName>
        <fullName evidence="4">Uncharacterized protein</fullName>
    </submittedName>
</protein>
<dbReference type="GO" id="GO:0003697">
    <property type="term" value="F:single-stranded DNA binding"/>
    <property type="evidence" value="ECO:0007669"/>
    <property type="project" value="TreeGrafter"/>
</dbReference>
<organism evidence="4">
    <name type="scientific">Salix viminalis</name>
    <name type="common">Common osier</name>
    <name type="synonym">Basket willow</name>
    <dbReference type="NCBI Taxonomy" id="40686"/>
    <lineage>
        <taxon>Eukaryota</taxon>
        <taxon>Viridiplantae</taxon>
        <taxon>Streptophyta</taxon>
        <taxon>Embryophyta</taxon>
        <taxon>Tracheophyta</taxon>
        <taxon>Spermatophyta</taxon>
        <taxon>Magnoliopsida</taxon>
        <taxon>eudicotyledons</taxon>
        <taxon>Gunneridae</taxon>
        <taxon>Pentapetalae</taxon>
        <taxon>rosids</taxon>
        <taxon>fabids</taxon>
        <taxon>Malpighiales</taxon>
        <taxon>Salicaceae</taxon>
        <taxon>Saliceae</taxon>
        <taxon>Salix</taxon>
    </lineage>
</organism>
<reference evidence="4" key="1">
    <citation type="submission" date="2019-03" db="EMBL/GenBank/DDBJ databases">
        <authorList>
            <person name="Mank J."/>
            <person name="Almeida P."/>
        </authorList>
    </citation>
    <scope>NUCLEOTIDE SEQUENCE</scope>
    <source>
        <strain evidence="4">78183</strain>
    </source>
</reference>
<dbReference type="EMBL" id="CAADRP010001532">
    <property type="protein sequence ID" value="VFU39769.1"/>
    <property type="molecule type" value="Genomic_DNA"/>
</dbReference>
<evidence type="ECO:0000256" key="2">
    <source>
        <dbReference type="ARBA" id="ARBA00023242"/>
    </source>
</evidence>
<accession>A0A6N2LQY0</accession>
<name>A0A6N2LQY0_SALVM</name>
<keyword evidence="3" id="KW-1133">Transmembrane helix</keyword>
<feature type="transmembrane region" description="Helical" evidence="3">
    <location>
        <begin position="66"/>
        <end position="84"/>
    </location>
</feature>
<dbReference type="GO" id="GO:0005634">
    <property type="term" value="C:nucleus"/>
    <property type="evidence" value="ECO:0007669"/>
    <property type="project" value="UniProtKB-SubCell"/>
</dbReference>
<evidence type="ECO:0000313" key="4">
    <source>
        <dbReference type="EMBL" id="VFU39769.1"/>
    </source>
</evidence>
<dbReference type="InterPro" id="IPR036279">
    <property type="entry name" value="5-3_exonuclease_C_sf"/>
</dbReference>
<comment type="subcellular location">
    <subcellularLocation>
        <location evidence="1">Nucleus</location>
    </subcellularLocation>
</comment>
<keyword evidence="2" id="KW-0539">Nucleus</keyword>
<keyword evidence="3" id="KW-0812">Transmembrane</keyword>